<gene>
    <name evidence="7" type="ORF">F3087_24220</name>
</gene>
<name>A0A5N0EA89_9NOCA</name>
<dbReference type="Proteomes" id="UP000323876">
    <property type="component" value="Unassembled WGS sequence"/>
</dbReference>
<dbReference type="Pfam" id="PF13977">
    <property type="entry name" value="TetR_C_6"/>
    <property type="match status" value="1"/>
</dbReference>
<evidence type="ECO:0000256" key="3">
    <source>
        <dbReference type="ARBA" id="ARBA00023125"/>
    </source>
</evidence>
<dbReference type="SUPFAM" id="SSF48498">
    <property type="entry name" value="Tetracyclin repressor-like, C-terminal domain"/>
    <property type="match status" value="1"/>
</dbReference>
<feature type="DNA-binding region" description="H-T-H motif" evidence="5">
    <location>
        <begin position="31"/>
        <end position="50"/>
    </location>
</feature>
<dbReference type="GO" id="GO:0003700">
    <property type="term" value="F:DNA-binding transcription factor activity"/>
    <property type="evidence" value="ECO:0007669"/>
    <property type="project" value="TreeGrafter"/>
</dbReference>
<dbReference type="InterPro" id="IPR039538">
    <property type="entry name" value="BetI_C"/>
</dbReference>
<dbReference type="Gene3D" id="1.10.357.10">
    <property type="entry name" value="Tetracycline Repressor, domain 2"/>
    <property type="match status" value="1"/>
</dbReference>
<dbReference type="EMBL" id="VXLC01000013">
    <property type="protein sequence ID" value="KAA8886348.1"/>
    <property type="molecule type" value="Genomic_DNA"/>
</dbReference>
<dbReference type="PANTHER" id="PTHR30055">
    <property type="entry name" value="HTH-TYPE TRANSCRIPTIONAL REGULATOR RUTR"/>
    <property type="match status" value="1"/>
</dbReference>
<evidence type="ECO:0000313" key="7">
    <source>
        <dbReference type="EMBL" id="KAA8886348.1"/>
    </source>
</evidence>
<keyword evidence="4" id="KW-0804">Transcription</keyword>
<keyword evidence="3 5" id="KW-0238">DNA-binding</keyword>
<feature type="domain" description="HTH tetR-type" evidence="6">
    <location>
        <begin position="8"/>
        <end position="68"/>
    </location>
</feature>
<reference evidence="7 8" key="1">
    <citation type="submission" date="2019-09" db="EMBL/GenBank/DDBJ databases">
        <authorList>
            <person name="Wang X."/>
        </authorList>
    </citation>
    <scope>NUCLEOTIDE SEQUENCE [LARGE SCALE GENOMIC DNA]</scope>
    <source>
        <strain evidence="7 8">CICC 11023</strain>
    </source>
</reference>
<dbReference type="RefSeq" id="WP_150404329.1">
    <property type="nucleotide sequence ID" value="NZ_VXLC01000013.1"/>
</dbReference>
<evidence type="ECO:0000256" key="2">
    <source>
        <dbReference type="ARBA" id="ARBA00023015"/>
    </source>
</evidence>
<keyword evidence="2" id="KW-0805">Transcription regulation</keyword>
<proteinExistence type="predicted"/>
<dbReference type="InterPro" id="IPR009057">
    <property type="entry name" value="Homeodomain-like_sf"/>
</dbReference>
<dbReference type="AlphaFoldDB" id="A0A5N0EA89"/>
<organism evidence="7 8">
    <name type="scientific">Nocardia colli</name>
    <dbReference type="NCBI Taxonomy" id="2545717"/>
    <lineage>
        <taxon>Bacteria</taxon>
        <taxon>Bacillati</taxon>
        <taxon>Actinomycetota</taxon>
        <taxon>Actinomycetes</taxon>
        <taxon>Mycobacteriales</taxon>
        <taxon>Nocardiaceae</taxon>
        <taxon>Nocardia</taxon>
    </lineage>
</organism>
<dbReference type="InterPro" id="IPR001647">
    <property type="entry name" value="HTH_TetR"/>
</dbReference>
<evidence type="ECO:0000256" key="4">
    <source>
        <dbReference type="ARBA" id="ARBA00023163"/>
    </source>
</evidence>
<dbReference type="GO" id="GO:0000976">
    <property type="term" value="F:transcription cis-regulatory region binding"/>
    <property type="evidence" value="ECO:0007669"/>
    <property type="project" value="TreeGrafter"/>
</dbReference>
<evidence type="ECO:0000256" key="5">
    <source>
        <dbReference type="PROSITE-ProRule" id="PRU00335"/>
    </source>
</evidence>
<evidence type="ECO:0000313" key="8">
    <source>
        <dbReference type="Proteomes" id="UP000323876"/>
    </source>
</evidence>
<dbReference type="InterPro" id="IPR050109">
    <property type="entry name" value="HTH-type_TetR-like_transc_reg"/>
</dbReference>
<dbReference type="InterPro" id="IPR036271">
    <property type="entry name" value="Tet_transcr_reg_TetR-rel_C_sf"/>
</dbReference>
<comment type="caution">
    <text evidence="7">The sequence shown here is derived from an EMBL/GenBank/DDBJ whole genome shotgun (WGS) entry which is preliminary data.</text>
</comment>
<dbReference type="PANTHER" id="PTHR30055:SF234">
    <property type="entry name" value="HTH-TYPE TRANSCRIPTIONAL REGULATOR BETI"/>
    <property type="match status" value="1"/>
</dbReference>
<dbReference type="Pfam" id="PF00440">
    <property type="entry name" value="TetR_N"/>
    <property type="match status" value="1"/>
</dbReference>
<dbReference type="SUPFAM" id="SSF46689">
    <property type="entry name" value="Homeodomain-like"/>
    <property type="match status" value="1"/>
</dbReference>
<keyword evidence="1" id="KW-0678">Repressor</keyword>
<evidence type="ECO:0000259" key="6">
    <source>
        <dbReference type="PROSITE" id="PS50977"/>
    </source>
</evidence>
<protein>
    <submittedName>
        <fullName evidence="7">TetR family transcriptional regulator</fullName>
    </submittedName>
</protein>
<keyword evidence="8" id="KW-1185">Reference proteome</keyword>
<sequence>MPKIVDHQTRRVELAEAVWRVIARDGVDEISIRSVATEAGWSSGALRHYFATRAELLAFTCEDVITRVTARIAALPRTGSVRDIVRAILHETMPLDERRITECSIAFSFVVLGLANPQLAEVQRRHFGQMYDLCRGLVADLSARDALAEQVSDHDLVAQRLHALIDGLSLQRLAGHLTSPEVIARLDAFLDEIIVG</sequence>
<dbReference type="OrthoDB" id="9816296at2"/>
<dbReference type="PROSITE" id="PS50977">
    <property type="entry name" value="HTH_TETR_2"/>
    <property type="match status" value="1"/>
</dbReference>
<accession>A0A5N0EA89</accession>
<evidence type="ECO:0000256" key="1">
    <source>
        <dbReference type="ARBA" id="ARBA00022491"/>
    </source>
</evidence>